<accession>A0A3S4DUN8</accession>
<dbReference type="Proteomes" id="UP000269998">
    <property type="component" value="Chromosome"/>
</dbReference>
<dbReference type="EMBL" id="LR130759">
    <property type="protein sequence ID" value="VDM89582.1"/>
    <property type="molecule type" value="Genomic_DNA"/>
</dbReference>
<gene>
    <name evidence="1" type="ORF">MB901379_03160</name>
</gene>
<evidence type="ECO:0008006" key="3">
    <source>
        <dbReference type="Google" id="ProtNLM"/>
    </source>
</evidence>
<reference evidence="2" key="1">
    <citation type="submission" date="2018-02" db="EMBL/GenBank/DDBJ databases">
        <authorList>
            <person name="Seth-Smith MB H."/>
            <person name="Seth-Smith H."/>
        </authorList>
    </citation>
    <scope>NUCLEOTIDE SEQUENCE [LARGE SCALE GENOMIC DNA]</scope>
</reference>
<name>A0A3S4DUN8_9MYCO</name>
<dbReference type="AlphaFoldDB" id="A0A3S4DUN8"/>
<dbReference type="KEGG" id="mbai:MB901379_03160"/>
<evidence type="ECO:0000313" key="2">
    <source>
        <dbReference type="Proteomes" id="UP000269998"/>
    </source>
</evidence>
<dbReference type="SUPFAM" id="SSF52151">
    <property type="entry name" value="FabD/lysophospholipase-like"/>
    <property type="match status" value="1"/>
</dbReference>
<keyword evidence="2" id="KW-1185">Reference proteome</keyword>
<sequence length="111" mass="11984">MWAAKASAPGLMPPVSHGQQILVDGGLVNSSPADARRADPDDEVIWVNQRRKYLLSKGFGFLPSFCRHPGLVRLLMAGADEVLPPLQDIVSRRGPYDLRPEPGRGAASCGH</sequence>
<organism evidence="1 2">
    <name type="scientific">Mycobacterium basiliense</name>
    <dbReference type="NCBI Taxonomy" id="2094119"/>
    <lineage>
        <taxon>Bacteria</taxon>
        <taxon>Bacillati</taxon>
        <taxon>Actinomycetota</taxon>
        <taxon>Actinomycetes</taxon>
        <taxon>Mycobacteriales</taxon>
        <taxon>Mycobacteriaceae</taxon>
        <taxon>Mycobacterium</taxon>
    </lineage>
</organism>
<proteinExistence type="predicted"/>
<evidence type="ECO:0000313" key="1">
    <source>
        <dbReference type="EMBL" id="VDM89582.1"/>
    </source>
</evidence>
<dbReference type="InterPro" id="IPR016035">
    <property type="entry name" value="Acyl_Trfase/lysoPLipase"/>
</dbReference>
<protein>
    <recommendedName>
        <fullName evidence="3">PNPLA domain-containing protein</fullName>
    </recommendedName>
</protein>